<feature type="non-terminal residue" evidence="1">
    <location>
        <position position="25"/>
    </location>
</feature>
<sequence length="25" mass="2822">MLIRSRAPVRIDFAGGWTDVALFTE</sequence>
<dbReference type="Gene3D" id="3.30.230.120">
    <property type="match status" value="1"/>
</dbReference>
<gene>
    <name evidence="1" type="ORF">METZ01_LOCUS451735</name>
</gene>
<name>A0A382ZTV5_9ZZZZ</name>
<organism evidence="1">
    <name type="scientific">marine metagenome</name>
    <dbReference type="NCBI Taxonomy" id="408172"/>
    <lineage>
        <taxon>unclassified sequences</taxon>
        <taxon>metagenomes</taxon>
        <taxon>ecological metagenomes</taxon>
    </lineage>
</organism>
<protein>
    <submittedName>
        <fullName evidence="1">Uncharacterized protein</fullName>
    </submittedName>
</protein>
<proteinExistence type="predicted"/>
<evidence type="ECO:0000313" key="1">
    <source>
        <dbReference type="EMBL" id="SVD98881.1"/>
    </source>
</evidence>
<dbReference type="AlphaFoldDB" id="A0A382ZTV5"/>
<reference evidence="1" key="1">
    <citation type="submission" date="2018-05" db="EMBL/GenBank/DDBJ databases">
        <authorList>
            <person name="Lanie J.A."/>
            <person name="Ng W.-L."/>
            <person name="Kazmierczak K.M."/>
            <person name="Andrzejewski T.M."/>
            <person name="Davidsen T.M."/>
            <person name="Wayne K.J."/>
            <person name="Tettelin H."/>
            <person name="Glass J.I."/>
            <person name="Rusch D."/>
            <person name="Podicherti R."/>
            <person name="Tsui H.-C.T."/>
            <person name="Winkler M.E."/>
        </authorList>
    </citation>
    <scope>NUCLEOTIDE SEQUENCE</scope>
</reference>
<dbReference type="EMBL" id="UINC01186596">
    <property type="protein sequence ID" value="SVD98881.1"/>
    <property type="molecule type" value="Genomic_DNA"/>
</dbReference>
<accession>A0A382ZTV5</accession>